<dbReference type="EMBL" id="LT882676">
    <property type="protein sequence ID" value="SMY18724.1"/>
    <property type="molecule type" value="Genomic_DNA"/>
</dbReference>
<reference evidence="2 3" key="1">
    <citation type="submission" date="2016-10" db="EMBL/GenBank/DDBJ databases">
        <authorList>
            <person name="Varghese N."/>
        </authorList>
    </citation>
    <scope>NUCLEOTIDE SEQUENCE [LARGE SCALE GENOMIC DNA]</scope>
</reference>
<feature type="compositionally biased region" description="Basic residues" evidence="1">
    <location>
        <begin position="234"/>
        <end position="250"/>
    </location>
</feature>
<evidence type="ECO:0000313" key="2">
    <source>
        <dbReference type="EMBL" id="SMY18724.1"/>
    </source>
</evidence>
<protein>
    <submittedName>
        <fullName evidence="2">Uncharacterized protein</fullName>
    </submittedName>
</protein>
<evidence type="ECO:0000256" key="1">
    <source>
        <dbReference type="SAM" id="MobiDB-lite"/>
    </source>
</evidence>
<evidence type="ECO:0000313" key="3">
    <source>
        <dbReference type="Proteomes" id="UP000215453"/>
    </source>
</evidence>
<gene>
    <name evidence="2" type="ORF">ZT1A5_G159</name>
</gene>
<sequence length="368" mass="40821">MVLSTELEHVAFCSRLSPSSQWYHGSVWYCVRITALKVSGRGEMAGRRFKRIISAPHQAVSFPVTQTHIKQTVYRINAKMTNTTRTFEPTFEGKTLRELWAEQLPFVFDAPRRRAKATWTDNELIFVHFWYGKAGLWAIAWAIGRSYQALRNREHKFKKQVDNLDLAACPTKEVIIPGVRVPVDALREHLWREAPYEAAKAAETKVRLALNPRPKGNTRGLLPTKAKALGVKKTPGKKAAGKKTPTRKRSTATPVVAAPASPLREANTDSAMGVDPITSRQYTGAEVRGGYLGLPAYQPPAMATMDATASAARGLLMLGQVNINSGSNNNGNAMGVSSRVSMEEAERERADEVARFRVFGPHGRPWEQ</sequence>
<proteinExistence type="predicted"/>
<accession>A0A1Y6L2P1</accession>
<organism evidence="2 3">
    <name type="scientific">Zymoseptoria tritici ST99CH_1A5</name>
    <dbReference type="NCBI Taxonomy" id="1276529"/>
    <lineage>
        <taxon>Eukaryota</taxon>
        <taxon>Fungi</taxon>
        <taxon>Dikarya</taxon>
        <taxon>Ascomycota</taxon>
        <taxon>Pezizomycotina</taxon>
        <taxon>Dothideomycetes</taxon>
        <taxon>Dothideomycetidae</taxon>
        <taxon>Mycosphaerellales</taxon>
        <taxon>Mycosphaerellaceae</taxon>
        <taxon>Zymoseptoria</taxon>
    </lineage>
</organism>
<dbReference type="Proteomes" id="UP000215453">
    <property type="component" value="Chromosome 1"/>
</dbReference>
<name>A0A1Y6L2P1_ZYMTR</name>
<feature type="region of interest" description="Disordered" evidence="1">
    <location>
        <begin position="232"/>
        <end position="256"/>
    </location>
</feature>
<dbReference type="AlphaFoldDB" id="A0A1Y6L2P1"/>